<dbReference type="Proteomes" id="UP000092445">
    <property type="component" value="Unassembled WGS sequence"/>
</dbReference>
<dbReference type="AlphaFoldDB" id="A0A1B0AJR5"/>
<evidence type="ECO:0000313" key="2">
    <source>
        <dbReference type="EnsemblMetazoa" id="GPAI048011-PA"/>
    </source>
</evidence>
<sequence>MVRRLGKFWKIHSLRHRRKMDSSQVVLGTSPSPCHRIRIGNEGLNIIMIRFNAVLTEILARVEVDMKSDAKFLELLNENLSVYKVTTIGTELFLRLHSTNKSVEVFKYILYAFVECVLEMDVQDHRFHLSICIIGSISCEIVHHYSEWIALSYYAEWLTFVCLKLMLWILTWHLSPNWLTSGSSK</sequence>
<keyword evidence="1" id="KW-0472">Membrane</keyword>
<dbReference type="VEuPathDB" id="VectorBase:GPAI048011"/>
<reference evidence="2" key="2">
    <citation type="submission" date="2020-05" db="UniProtKB">
        <authorList>
            <consortium name="EnsemblMetazoa"/>
        </authorList>
    </citation>
    <scope>IDENTIFICATION</scope>
    <source>
        <strain evidence="2">IAEA</strain>
    </source>
</reference>
<accession>A0A1B0AJR5</accession>
<name>A0A1B0AJR5_GLOPL</name>
<dbReference type="EnsemblMetazoa" id="GPAI048011-RA">
    <property type="protein sequence ID" value="GPAI048011-PA"/>
    <property type="gene ID" value="GPAI048011"/>
</dbReference>
<keyword evidence="1" id="KW-0812">Transmembrane</keyword>
<protein>
    <submittedName>
        <fullName evidence="2">Uncharacterized protein</fullName>
    </submittedName>
</protein>
<reference evidence="3" key="1">
    <citation type="submission" date="2014-03" db="EMBL/GenBank/DDBJ databases">
        <authorList>
            <person name="Aksoy S."/>
            <person name="Warren W."/>
            <person name="Wilson R.K."/>
        </authorList>
    </citation>
    <scope>NUCLEOTIDE SEQUENCE [LARGE SCALE GENOMIC DNA]</scope>
    <source>
        <strain evidence="3">IAEA</strain>
    </source>
</reference>
<evidence type="ECO:0000313" key="3">
    <source>
        <dbReference type="Proteomes" id="UP000092445"/>
    </source>
</evidence>
<evidence type="ECO:0000256" key="1">
    <source>
        <dbReference type="SAM" id="Phobius"/>
    </source>
</evidence>
<keyword evidence="3" id="KW-1185">Reference proteome</keyword>
<feature type="transmembrane region" description="Helical" evidence="1">
    <location>
        <begin position="157"/>
        <end position="175"/>
    </location>
</feature>
<proteinExistence type="predicted"/>
<keyword evidence="1" id="KW-1133">Transmembrane helix</keyword>
<organism evidence="2 3">
    <name type="scientific">Glossina pallidipes</name>
    <name type="common">Tsetse fly</name>
    <dbReference type="NCBI Taxonomy" id="7398"/>
    <lineage>
        <taxon>Eukaryota</taxon>
        <taxon>Metazoa</taxon>
        <taxon>Ecdysozoa</taxon>
        <taxon>Arthropoda</taxon>
        <taxon>Hexapoda</taxon>
        <taxon>Insecta</taxon>
        <taxon>Pterygota</taxon>
        <taxon>Neoptera</taxon>
        <taxon>Endopterygota</taxon>
        <taxon>Diptera</taxon>
        <taxon>Brachycera</taxon>
        <taxon>Muscomorpha</taxon>
        <taxon>Hippoboscoidea</taxon>
        <taxon>Glossinidae</taxon>
        <taxon>Glossina</taxon>
    </lineage>
</organism>